<dbReference type="AlphaFoldDB" id="A0A1E4RUJ7"/>
<evidence type="ECO:0000256" key="9">
    <source>
        <dbReference type="ARBA" id="ARBA00023136"/>
    </source>
</evidence>
<dbReference type="InterPro" id="IPR029044">
    <property type="entry name" value="Nucleotide-diphossugar_trans"/>
</dbReference>
<evidence type="ECO:0000256" key="2">
    <source>
        <dbReference type="ARBA" id="ARBA00004922"/>
    </source>
</evidence>
<protein>
    <submittedName>
        <fullName evidence="10">Nucleotide-diphospho-sugar transferase</fullName>
    </submittedName>
</protein>
<evidence type="ECO:0000313" key="10">
    <source>
        <dbReference type="EMBL" id="ODV70943.1"/>
    </source>
</evidence>
<name>A0A1E4RUJ7_CYBJN</name>
<proteinExistence type="inferred from homology"/>
<keyword evidence="9" id="KW-0472">Membrane</keyword>
<evidence type="ECO:0000256" key="5">
    <source>
        <dbReference type="ARBA" id="ARBA00022692"/>
    </source>
</evidence>
<comment type="pathway">
    <text evidence="2">Protein modification; protein glycosylation.</text>
</comment>
<keyword evidence="5" id="KW-0812">Transmembrane</keyword>
<keyword evidence="6" id="KW-0735">Signal-anchor</keyword>
<keyword evidence="7" id="KW-1133">Transmembrane helix</keyword>
<dbReference type="Proteomes" id="UP000094389">
    <property type="component" value="Unassembled WGS sequence"/>
</dbReference>
<dbReference type="SUPFAM" id="SSF53448">
    <property type="entry name" value="Nucleotide-diphospho-sugar transferases"/>
    <property type="match status" value="1"/>
</dbReference>
<reference evidence="10 11" key="1">
    <citation type="journal article" date="2016" name="Proc. Natl. Acad. Sci. U.S.A.">
        <title>Comparative genomics of biotechnologically important yeasts.</title>
        <authorList>
            <person name="Riley R."/>
            <person name="Haridas S."/>
            <person name="Wolfe K.H."/>
            <person name="Lopes M.R."/>
            <person name="Hittinger C.T."/>
            <person name="Goeker M."/>
            <person name="Salamov A.A."/>
            <person name="Wisecaver J.H."/>
            <person name="Long T.M."/>
            <person name="Calvey C.H."/>
            <person name="Aerts A.L."/>
            <person name="Barry K.W."/>
            <person name="Choi C."/>
            <person name="Clum A."/>
            <person name="Coughlan A.Y."/>
            <person name="Deshpande S."/>
            <person name="Douglass A.P."/>
            <person name="Hanson S.J."/>
            <person name="Klenk H.-P."/>
            <person name="LaButti K.M."/>
            <person name="Lapidus A."/>
            <person name="Lindquist E.A."/>
            <person name="Lipzen A.M."/>
            <person name="Meier-Kolthoff J.P."/>
            <person name="Ohm R.A."/>
            <person name="Otillar R.P."/>
            <person name="Pangilinan J.L."/>
            <person name="Peng Y."/>
            <person name="Rokas A."/>
            <person name="Rosa C.A."/>
            <person name="Scheuner C."/>
            <person name="Sibirny A.A."/>
            <person name="Slot J.C."/>
            <person name="Stielow J.B."/>
            <person name="Sun H."/>
            <person name="Kurtzman C.P."/>
            <person name="Blackwell M."/>
            <person name="Grigoriev I.V."/>
            <person name="Jeffries T.W."/>
        </authorList>
    </citation>
    <scope>NUCLEOTIDE SEQUENCE [LARGE SCALE GENOMIC DNA]</scope>
    <source>
        <strain evidence="11">ATCC 18201 / CBS 1600 / BCRC 20928 / JCM 3617 / NBRC 0987 / NRRL Y-1542</strain>
    </source>
</reference>
<keyword evidence="4 10" id="KW-0808">Transferase</keyword>
<evidence type="ECO:0000313" key="11">
    <source>
        <dbReference type="Proteomes" id="UP000094389"/>
    </source>
</evidence>
<dbReference type="GeneID" id="30991116"/>
<dbReference type="RefSeq" id="XP_020067982.1">
    <property type="nucleotide sequence ID" value="XM_020216720.1"/>
</dbReference>
<keyword evidence="11" id="KW-1185">Reference proteome</keyword>
<accession>A0A1E4RUJ7</accession>
<dbReference type="OMA" id="FGMGQYD"/>
<evidence type="ECO:0000256" key="8">
    <source>
        <dbReference type="ARBA" id="ARBA00023034"/>
    </source>
</evidence>
<keyword evidence="8" id="KW-0333">Golgi apparatus</keyword>
<evidence type="ECO:0000256" key="4">
    <source>
        <dbReference type="ARBA" id="ARBA00022679"/>
    </source>
</evidence>
<dbReference type="GO" id="GO:0000026">
    <property type="term" value="F:alpha-1,2-mannosyltransferase activity"/>
    <property type="evidence" value="ECO:0007669"/>
    <property type="project" value="TreeGrafter"/>
</dbReference>
<dbReference type="PANTHER" id="PTHR31646">
    <property type="entry name" value="ALPHA-1,2-MANNOSYLTRANSFERASE MNN2"/>
    <property type="match status" value="1"/>
</dbReference>
<organism evidence="10 11">
    <name type="scientific">Cyberlindnera jadinii (strain ATCC 18201 / CBS 1600 / BCRC 20928 / JCM 3617 / NBRC 0987 / NRRL Y-1542)</name>
    <name type="common">Torula yeast</name>
    <name type="synonym">Candida utilis</name>
    <dbReference type="NCBI Taxonomy" id="983966"/>
    <lineage>
        <taxon>Eukaryota</taxon>
        <taxon>Fungi</taxon>
        <taxon>Dikarya</taxon>
        <taxon>Ascomycota</taxon>
        <taxon>Saccharomycotina</taxon>
        <taxon>Saccharomycetes</taxon>
        <taxon>Phaffomycetales</taxon>
        <taxon>Phaffomycetaceae</taxon>
        <taxon>Cyberlindnera</taxon>
    </lineage>
</organism>
<dbReference type="STRING" id="983966.A0A1E4RUJ7"/>
<dbReference type="GO" id="GO:0046354">
    <property type="term" value="P:mannan biosynthetic process"/>
    <property type="evidence" value="ECO:0007669"/>
    <property type="project" value="TreeGrafter"/>
</dbReference>
<comment type="similarity">
    <text evidence="3">Belongs to the MNN1/MNT family.</text>
</comment>
<dbReference type="GO" id="GO:0000139">
    <property type="term" value="C:Golgi membrane"/>
    <property type="evidence" value="ECO:0007669"/>
    <property type="project" value="UniProtKB-SubCell"/>
</dbReference>
<sequence length="625" mass="72042">MVTASDDKSGSTAKTPVTAGATTDVTASVGLAMSNLHDDYDSDAYYQSKDGFKIILANPEVDGQVYVDRMLSSDDDIHVISDFKADDYYTNKKLNDYTNRDGLDLELNKQSAFKQFVSELLEKVVECRPPIGAINNPGHYNSSNVYKNVQHHKMPVLDGKLRENNGADPIRSKEYLRSYLTLSDEELDFLKGSHHKAMDLLPDGFPSEVSSEIKGRGILYAGGGSYNWLVLLSLVMLRQTGSKLPVEVFIPKDSDYQSDLCNRVFPVFGAKCLLMENYVDVKKYKFKGYQLKSMALLLTSFEEVLLLDSDNIPLKNPDYMFINEPYKSNGMIVWPDFWRRSTSPLYYEIANIPVNETHQVRFSYGDERDHPQPLETHEDYEWKISYHDLEGTLPEASSETGQLLINKKTHAKAIFLSLYYNFFGPDYYYGLFSQGQAGEGDKETILAAAHKLGLPYYQVQEYIREFGESTGEYEFHIAAMGQYDPILDYLQGQEPEKYKYDKWVYDRKKNNYPMHKYKESETMFLHCNQPKLYPWQVDGNGFRKIHDTAGNRRRLYSHYLHEELGFDAEAKIWESMQWLLCNHGDISFRGSRDSNKWCAKVTEQLDWLKMHPEDVEIKGEEKSNR</sequence>
<evidence type="ECO:0000256" key="3">
    <source>
        <dbReference type="ARBA" id="ARBA00009105"/>
    </source>
</evidence>
<dbReference type="OrthoDB" id="430354at2759"/>
<comment type="subcellular location">
    <subcellularLocation>
        <location evidence="1">Golgi apparatus membrane</location>
        <topology evidence="1">Single-pass type II membrane protein</topology>
    </subcellularLocation>
</comment>
<evidence type="ECO:0000256" key="7">
    <source>
        <dbReference type="ARBA" id="ARBA00022989"/>
    </source>
</evidence>
<evidence type="ECO:0000256" key="1">
    <source>
        <dbReference type="ARBA" id="ARBA00004323"/>
    </source>
</evidence>
<gene>
    <name evidence="10" type="ORF">CYBJADRAFT_175569</name>
</gene>
<dbReference type="PANTHER" id="PTHR31646:SF1">
    <property type="entry name" value="ALPHA-1,2-MANNOSYLTRANSFERASE MNN2"/>
    <property type="match status" value="1"/>
</dbReference>
<dbReference type="Pfam" id="PF11051">
    <property type="entry name" value="Mannosyl_trans3"/>
    <property type="match status" value="1"/>
</dbReference>
<evidence type="ECO:0000256" key="6">
    <source>
        <dbReference type="ARBA" id="ARBA00022968"/>
    </source>
</evidence>
<dbReference type="InterPro" id="IPR022751">
    <property type="entry name" value="Alpha_mannosyltransferase"/>
</dbReference>
<dbReference type="EMBL" id="KV453947">
    <property type="protein sequence ID" value="ODV70943.1"/>
    <property type="molecule type" value="Genomic_DNA"/>
</dbReference>